<dbReference type="InterPro" id="IPR023214">
    <property type="entry name" value="HAD_sf"/>
</dbReference>
<keyword evidence="3" id="KW-1185">Reference proteome</keyword>
<proteinExistence type="predicted"/>
<dbReference type="PANTHER" id="PTHR42896">
    <property type="entry name" value="XYLULOSE-1,5-BISPHOSPHATE (XUBP) PHOSPHATASE"/>
    <property type="match status" value="1"/>
</dbReference>
<reference evidence="2 3" key="1">
    <citation type="journal article" date="2021" name="Sci. Rep.">
        <title>The genome of the diatom Chaetoceros tenuissimus carries an ancient integrated fragment of an extant virus.</title>
        <authorList>
            <person name="Hongo Y."/>
            <person name="Kimura K."/>
            <person name="Takaki Y."/>
            <person name="Yoshida Y."/>
            <person name="Baba S."/>
            <person name="Kobayashi G."/>
            <person name="Nagasaki K."/>
            <person name="Hano T."/>
            <person name="Tomaru Y."/>
        </authorList>
    </citation>
    <scope>NUCLEOTIDE SEQUENCE [LARGE SCALE GENOMIC DNA]</scope>
    <source>
        <strain evidence="2 3">NIES-3715</strain>
    </source>
</reference>
<gene>
    <name evidence="2" type="ORF">CTEN210_17041</name>
</gene>
<evidence type="ECO:0000256" key="1">
    <source>
        <dbReference type="SAM" id="SignalP"/>
    </source>
</evidence>
<feature type="signal peptide" evidence="1">
    <location>
        <begin position="1"/>
        <end position="20"/>
    </location>
</feature>
<comment type="caution">
    <text evidence="2">The sequence shown here is derived from an EMBL/GenBank/DDBJ whole genome shotgun (WGS) entry which is preliminary data.</text>
</comment>
<dbReference type="GO" id="GO:0016787">
    <property type="term" value="F:hydrolase activity"/>
    <property type="evidence" value="ECO:0007669"/>
    <property type="project" value="InterPro"/>
</dbReference>
<dbReference type="InterPro" id="IPR044999">
    <property type="entry name" value="CbbY-like"/>
</dbReference>
<accession>A0AAD3DCQ2</accession>
<dbReference type="EMBL" id="BLLK01000069">
    <property type="protein sequence ID" value="GFH60565.1"/>
    <property type="molecule type" value="Genomic_DNA"/>
</dbReference>
<dbReference type="InterPro" id="IPR036412">
    <property type="entry name" value="HAD-like_sf"/>
</dbReference>
<dbReference type="SUPFAM" id="SSF56784">
    <property type="entry name" value="HAD-like"/>
    <property type="match status" value="1"/>
</dbReference>
<sequence>MKMNFLKTILLLGTASVVTAFSGVGSPRLFAPRQSSTHLNAEFERALIFDCDGVIIETEELHRLAYNAAFSAANLKIGEEEVVWTVEYYDILQNTVGGGKGKMFYHFRNTTSQFPTFTKDGETFAPPETQEEQQALIDDLQAHKTELYKELIAEKATPRPGVIELMDEAMADPTMAVGVCSASTKAAVTKVLDVTLGEERRNKLDVCILGDDVSKLKPDPMIYNTAAERLGIDPSKCVVVEDSMVGLRAAKGAGMKCLITYTKSTEGEDFYGEGADAKVPELASAGVTLEKIFGPLKDNLDAEILVGIKD</sequence>
<dbReference type="Pfam" id="PF00702">
    <property type="entry name" value="Hydrolase"/>
    <property type="match status" value="1"/>
</dbReference>
<dbReference type="Proteomes" id="UP001054902">
    <property type="component" value="Unassembled WGS sequence"/>
</dbReference>
<dbReference type="SFLD" id="SFLDG01129">
    <property type="entry name" value="C1.5:_HAD__Beta-PGM__Phosphata"/>
    <property type="match status" value="1"/>
</dbReference>
<dbReference type="InterPro" id="IPR023198">
    <property type="entry name" value="PGP-like_dom2"/>
</dbReference>
<keyword evidence="1" id="KW-0732">Signal</keyword>
<organism evidence="2 3">
    <name type="scientific">Chaetoceros tenuissimus</name>
    <dbReference type="NCBI Taxonomy" id="426638"/>
    <lineage>
        <taxon>Eukaryota</taxon>
        <taxon>Sar</taxon>
        <taxon>Stramenopiles</taxon>
        <taxon>Ochrophyta</taxon>
        <taxon>Bacillariophyta</taxon>
        <taxon>Coscinodiscophyceae</taxon>
        <taxon>Chaetocerotophycidae</taxon>
        <taxon>Chaetocerotales</taxon>
        <taxon>Chaetocerotaceae</taxon>
        <taxon>Chaetoceros</taxon>
    </lineage>
</organism>
<evidence type="ECO:0000313" key="2">
    <source>
        <dbReference type="EMBL" id="GFH60565.1"/>
    </source>
</evidence>
<feature type="chain" id="PRO_5041919394" evidence="1">
    <location>
        <begin position="21"/>
        <end position="310"/>
    </location>
</feature>
<name>A0AAD3DCQ2_9STRA</name>
<dbReference type="Gene3D" id="3.40.50.1000">
    <property type="entry name" value="HAD superfamily/HAD-like"/>
    <property type="match status" value="1"/>
</dbReference>
<protein>
    <submittedName>
        <fullName evidence="2">Uncharacterized protein</fullName>
    </submittedName>
</protein>
<dbReference type="NCBIfam" id="TIGR01509">
    <property type="entry name" value="HAD-SF-IA-v3"/>
    <property type="match status" value="1"/>
</dbReference>
<dbReference type="Gene3D" id="1.10.150.240">
    <property type="entry name" value="Putative phosphatase, domain 2"/>
    <property type="match status" value="1"/>
</dbReference>
<dbReference type="PANTHER" id="PTHR42896:SF4">
    <property type="entry name" value="OS08G0485900 PROTEIN"/>
    <property type="match status" value="1"/>
</dbReference>
<evidence type="ECO:0000313" key="3">
    <source>
        <dbReference type="Proteomes" id="UP001054902"/>
    </source>
</evidence>
<dbReference type="SFLD" id="SFLDS00003">
    <property type="entry name" value="Haloacid_Dehalogenase"/>
    <property type="match status" value="1"/>
</dbReference>
<dbReference type="InterPro" id="IPR006439">
    <property type="entry name" value="HAD-SF_hydro_IA"/>
</dbReference>
<dbReference type="AlphaFoldDB" id="A0AAD3DCQ2"/>